<name>A0ABP0CXX9_9PEZI</name>
<gene>
    <name evidence="2" type="ORF">SBRCBS47491_009805</name>
</gene>
<keyword evidence="3" id="KW-1185">Reference proteome</keyword>
<evidence type="ECO:0000313" key="2">
    <source>
        <dbReference type="EMBL" id="CAK7236933.1"/>
    </source>
</evidence>
<dbReference type="EMBL" id="CAWUHC010000170">
    <property type="protein sequence ID" value="CAK7236933.1"/>
    <property type="molecule type" value="Genomic_DNA"/>
</dbReference>
<feature type="chain" id="PRO_5046334433" description="Extracellular membrane protein CFEM domain-containing protein" evidence="1">
    <location>
        <begin position="22"/>
        <end position="93"/>
    </location>
</feature>
<sequence length="93" mass="10235">MRLSTTITFTLTLLTAGTVQASCGWQLEPNDCICMNSTNGALLADETGVCCRDMGQKAGKTSHICNVDDEDKRQTFKDCCKWLKETSLIGHCR</sequence>
<organism evidence="2 3">
    <name type="scientific">Sporothrix bragantina</name>
    <dbReference type="NCBI Taxonomy" id="671064"/>
    <lineage>
        <taxon>Eukaryota</taxon>
        <taxon>Fungi</taxon>
        <taxon>Dikarya</taxon>
        <taxon>Ascomycota</taxon>
        <taxon>Pezizomycotina</taxon>
        <taxon>Sordariomycetes</taxon>
        <taxon>Sordariomycetidae</taxon>
        <taxon>Ophiostomatales</taxon>
        <taxon>Ophiostomataceae</taxon>
        <taxon>Sporothrix</taxon>
    </lineage>
</organism>
<evidence type="ECO:0000313" key="3">
    <source>
        <dbReference type="Proteomes" id="UP001642406"/>
    </source>
</evidence>
<proteinExistence type="predicted"/>
<accession>A0ABP0CXX9</accession>
<protein>
    <recommendedName>
        <fullName evidence="4">Extracellular membrane protein CFEM domain-containing protein</fullName>
    </recommendedName>
</protein>
<keyword evidence="1" id="KW-0732">Signal</keyword>
<dbReference type="Proteomes" id="UP001642406">
    <property type="component" value="Unassembled WGS sequence"/>
</dbReference>
<comment type="caution">
    <text evidence="2">The sequence shown here is derived from an EMBL/GenBank/DDBJ whole genome shotgun (WGS) entry which is preliminary data.</text>
</comment>
<feature type="signal peptide" evidence="1">
    <location>
        <begin position="1"/>
        <end position="21"/>
    </location>
</feature>
<evidence type="ECO:0008006" key="4">
    <source>
        <dbReference type="Google" id="ProtNLM"/>
    </source>
</evidence>
<evidence type="ECO:0000256" key="1">
    <source>
        <dbReference type="SAM" id="SignalP"/>
    </source>
</evidence>
<reference evidence="2 3" key="1">
    <citation type="submission" date="2024-01" db="EMBL/GenBank/DDBJ databases">
        <authorList>
            <person name="Allen C."/>
            <person name="Tagirdzhanova G."/>
        </authorList>
    </citation>
    <scope>NUCLEOTIDE SEQUENCE [LARGE SCALE GENOMIC DNA]</scope>
</reference>